<keyword evidence="3" id="KW-1185">Reference proteome</keyword>
<feature type="transmembrane region" description="Helical" evidence="1">
    <location>
        <begin position="88"/>
        <end position="108"/>
    </location>
</feature>
<sequence length="212" mass="22533">MHTSSPIRRDRSAAAAAPFVVPPAFVRLTGAFSLAAMLLFAATMVLPLWPWPEARGYGAIAAIGFQVSVALQLIIVWRTNAVGSHPAWRALVVVAAITAVAGATAEAVDNLTPSATTLTVANATWFLLMAAMVVVGVGVVRSGEWRPPLRYLPLLAHSWPIVLMPATVLLGDDVAWPLYSGYLFLVQTLLAVTLLLRPDLTGARRARTETAG</sequence>
<feature type="transmembrane region" description="Helical" evidence="1">
    <location>
        <begin position="152"/>
        <end position="170"/>
    </location>
</feature>
<organism evidence="2 3">
    <name type="scientific">Lysobacter korlensis</name>
    <dbReference type="NCBI Taxonomy" id="553636"/>
    <lineage>
        <taxon>Bacteria</taxon>
        <taxon>Pseudomonadati</taxon>
        <taxon>Pseudomonadota</taxon>
        <taxon>Gammaproteobacteria</taxon>
        <taxon>Lysobacterales</taxon>
        <taxon>Lysobacteraceae</taxon>
        <taxon>Lysobacter</taxon>
    </lineage>
</organism>
<accession>A0ABV6RU92</accession>
<dbReference type="RefSeq" id="WP_386672400.1">
    <property type="nucleotide sequence ID" value="NZ_JBHLTG010000005.1"/>
</dbReference>
<gene>
    <name evidence="2" type="ORF">ACFFGH_22225</name>
</gene>
<feature type="transmembrane region" description="Helical" evidence="1">
    <location>
        <begin position="31"/>
        <end position="51"/>
    </location>
</feature>
<keyword evidence="1" id="KW-0472">Membrane</keyword>
<evidence type="ECO:0000313" key="2">
    <source>
        <dbReference type="EMBL" id="MFC0680557.1"/>
    </source>
</evidence>
<feature type="transmembrane region" description="Helical" evidence="1">
    <location>
        <begin position="176"/>
        <end position="196"/>
    </location>
</feature>
<name>A0ABV6RU92_9GAMM</name>
<feature type="transmembrane region" description="Helical" evidence="1">
    <location>
        <begin position="120"/>
        <end position="140"/>
    </location>
</feature>
<keyword evidence="1" id="KW-0812">Transmembrane</keyword>
<evidence type="ECO:0000313" key="3">
    <source>
        <dbReference type="Proteomes" id="UP001589896"/>
    </source>
</evidence>
<proteinExistence type="predicted"/>
<dbReference type="Proteomes" id="UP001589896">
    <property type="component" value="Unassembled WGS sequence"/>
</dbReference>
<keyword evidence="1" id="KW-1133">Transmembrane helix</keyword>
<evidence type="ECO:0000256" key="1">
    <source>
        <dbReference type="SAM" id="Phobius"/>
    </source>
</evidence>
<dbReference type="EMBL" id="JBHLTG010000005">
    <property type="protein sequence ID" value="MFC0680557.1"/>
    <property type="molecule type" value="Genomic_DNA"/>
</dbReference>
<protein>
    <submittedName>
        <fullName evidence="2">Uncharacterized protein</fullName>
    </submittedName>
</protein>
<feature type="transmembrane region" description="Helical" evidence="1">
    <location>
        <begin position="57"/>
        <end position="76"/>
    </location>
</feature>
<reference evidence="2 3" key="1">
    <citation type="submission" date="2024-09" db="EMBL/GenBank/DDBJ databases">
        <authorList>
            <person name="Sun Q."/>
            <person name="Mori K."/>
        </authorList>
    </citation>
    <scope>NUCLEOTIDE SEQUENCE [LARGE SCALE GENOMIC DNA]</scope>
    <source>
        <strain evidence="2 3">KCTC 23076</strain>
    </source>
</reference>
<comment type="caution">
    <text evidence="2">The sequence shown here is derived from an EMBL/GenBank/DDBJ whole genome shotgun (WGS) entry which is preliminary data.</text>
</comment>